<dbReference type="GO" id="GO:0016787">
    <property type="term" value="F:hydrolase activity"/>
    <property type="evidence" value="ECO:0007669"/>
    <property type="project" value="UniProtKB-KW"/>
</dbReference>
<dbReference type="Proteomes" id="UP000824090">
    <property type="component" value="Unassembled WGS sequence"/>
</dbReference>
<dbReference type="InterPro" id="IPR023365">
    <property type="entry name" value="Sortase_dom-sf"/>
</dbReference>
<dbReference type="EMBL" id="DVMP01000156">
    <property type="protein sequence ID" value="HIU26554.1"/>
    <property type="molecule type" value="Genomic_DNA"/>
</dbReference>
<name>A0A9D1I1Q0_9FIRM</name>
<dbReference type="EC" id="3.4.22.71" evidence="4"/>
<gene>
    <name evidence="4" type="primary">srtB</name>
    <name evidence="4" type="ORF">IAC50_08700</name>
</gene>
<keyword evidence="3" id="KW-0472">Membrane</keyword>
<feature type="active site" description="Acyl-thioester intermediate" evidence="2">
    <location>
        <position position="233"/>
    </location>
</feature>
<keyword evidence="1 4" id="KW-0378">Hydrolase</keyword>
<reference evidence="4" key="1">
    <citation type="submission" date="2020-10" db="EMBL/GenBank/DDBJ databases">
        <authorList>
            <person name="Gilroy R."/>
        </authorList>
    </citation>
    <scope>NUCLEOTIDE SEQUENCE</scope>
    <source>
        <strain evidence="4">ChiHcec3-6078</strain>
    </source>
</reference>
<reference evidence="4" key="2">
    <citation type="journal article" date="2021" name="PeerJ">
        <title>Extensive microbial diversity within the chicken gut microbiome revealed by metagenomics and culture.</title>
        <authorList>
            <person name="Gilroy R."/>
            <person name="Ravi A."/>
            <person name="Getino M."/>
            <person name="Pursley I."/>
            <person name="Horton D.L."/>
            <person name="Alikhan N.F."/>
            <person name="Baker D."/>
            <person name="Gharbi K."/>
            <person name="Hall N."/>
            <person name="Watson M."/>
            <person name="Adriaenssens E.M."/>
            <person name="Foster-Nyarko E."/>
            <person name="Jarju S."/>
            <person name="Secka A."/>
            <person name="Antonio M."/>
            <person name="Oren A."/>
            <person name="Chaudhuri R.R."/>
            <person name="La Ragione R."/>
            <person name="Hildebrand F."/>
            <person name="Pallen M.J."/>
        </authorList>
    </citation>
    <scope>NUCLEOTIDE SEQUENCE</scope>
    <source>
        <strain evidence="4">ChiHcec3-6078</strain>
    </source>
</reference>
<sequence length="257" mass="29638">MSLTRKIILVICIIVFVGSAAVILDYVINGMREQRSLEDLARLKTEREDLVTDKGTVIGKYVDLYLANDDIIGWVQVDDTHIDYPVMQTQDDPEYYLRRNFYRESALSGIPFMDAASDIFIPTSNFLIYGHNMKNGTMFHDLLEYEEESFYRDHKTFKFDTIYKGGQGTYEVVAVCYSQIYPADSTEFKYYQYAGITTESEFNDYVRGIKSLSLYETGVVPEYGDQLVTLSTCAYHVKDGRFFVVGRRTDAKQVRPQ</sequence>
<dbReference type="AlphaFoldDB" id="A0A9D1I1Q0"/>
<accession>A0A9D1I1Q0</accession>
<proteinExistence type="predicted"/>
<dbReference type="NCBIfam" id="TIGR03064">
    <property type="entry name" value="sortase_srtB"/>
    <property type="match status" value="1"/>
</dbReference>
<evidence type="ECO:0000313" key="4">
    <source>
        <dbReference type="EMBL" id="HIU26554.1"/>
    </source>
</evidence>
<dbReference type="SUPFAM" id="SSF63817">
    <property type="entry name" value="Sortase"/>
    <property type="match status" value="1"/>
</dbReference>
<organism evidence="4 5">
    <name type="scientific">Candidatus Allocopromorpha excrementigallinarum</name>
    <dbReference type="NCBI Taxonomy" id="2840742"/>
    <lineage>
        <taxon>Bacteria</taxon>
        <taxon>Bacillati</taxon>
        <taxon>Bacillota</taxon>
        <taxon>Clostridia</taxon>
        <taxon>Eubacteriales</taxon>
        <taxon>Eubacteriaceae</taxon>
        <taxon>Eubacteriaceae incertae sedis</taxon>
        <taxon>Candidatus Allocopromorpha</taxon>
    </lineage>
</organism>
<feature type="active site" description="Proton donor/acceptor" evidence="2">
    <location>
        <position position="131"/>
    </location>
</feature>
<evidence type="ECO:0000256" key="2">
    <source>
        <dbReference type="PIRSR" id="PIRSR605754-1"/>
    </source>
</evidence>
<comment type="caution">
    <text evidence="4">The sequence shown here is derived from an EMBL/GenBank/DDBJ whole genome shotgun (WGS) entry which is preliminary data.</text>
</comment>
<evidence type="ECO:0000313" key="5">
    <source>
        <dbReference type="Proteomes" id="UP000824090"/>
    </source>
</evidence>
<dbReference type="Gene3D" id="2.40.260.10">
    <property type="entry name" value="Sortase"/>
    <property type="match status" value="1"/>
</dbReference>
<dbReference type="Pfam" id="PF04203">
    <property type="entry name" value="Sortase"/>
    <property type="match status" value="1"/>
</dbReference>
<evidence type="ECO:0000256" key="3">
    <source>
        <dbReference type="SAM" id="Phobius"/>
    </source>
</evidence>
<feature type="transmembrane region" description="Helical" evidence="3">
    <location>
        <begin position="7"/>
        <end position="28"/>
    </location>
</feature>
<keyword evidence="3" id="KW-0812">Transmembrane</keyword>
<dbReference type="InterPro" id="IPR005754">
    <property type="entry name" value="Sortase"/>
</dbReference>
<dbReference type="InterPro" id="IPR009835">
    <property type="entry name" value="SrtB"/>
</dbReference>
<dbReference type="CDD" id="cd05826">
    <property type="entry name" value="Sortase_B"/>
    <property type="match status" value="1"/>
</dbReference>
<evidence type="ECO:0000256" key="1">
    <source>
        <dbReference type="ARBA" id="ARBA00022801"/>
    </source>
</evidence>
<keyword evidence="3" id="KW-1133">Transmembrane helix</keyword>
<protein>
    <submittedName>
        <fullName evidence="4">Class B sortase</fullName>
        <ecNumber evidence="4">3.4.22.71</ecNumber>
    </submittedName>
</protein>